<reference evidence="1" key="1">
    <citation type="journal article" date="2019" name="Sci. Rep.">
        <title>Draft genome of Tanacetum cinerariifolium, the natural source of mosquito coil.</title>
        <authorList>
            <person name="Yamashiro T."/>
            <person name="Shiraishi A."/>
            <person name="Satake H."/>
            <person name="Nakayama K."/>
        </authorList>
    </citation>
    <scope>NUCLEOTIDE SEQUENCE</scope>
</reference>
<dbReference type="AlphaFoldDB" id="A0A699HN61"/>
<evidence type="ECO:0000313" key="1">
    <source>
        <dbReference type="EMBL" id="GEY48040.1"/>
    </source>
</evidence>
<sequence length="170" mass="19212">NCNPCQTHVDTKSKLGSDGDPVSNSTLYRSLAGTLQYLTFTRPDLFYVVQKAGCPITRWSTSSYCVFLGDNLLSWSIKRHVILSRSSEEAEYHGVMNVVAETAWLQNLLLELHASLATATIVYRDNVSAVYLSTNPVQHHRTKHIEIYIHFVRDYVASGQVRVLHVPSRF</sequence>
<dbReference type="PANTHER" id="PTHR11439:SF524">
    <property type="entry name" value="RNA-DIRECTED DNA POLYMERASE, PROTEIN KINASE RLK-PELLE-DLSV FAMILY"/>
    <property type="match status" value="1"/>
</dbReference>
<comment type="caution">
    <text evidence="1">The sequence shown here is derived from an EMBL/GenBank/DDBJ whole genome shotgun (WGS) entry which is preliminary data.</text>
</comment>
<proteinExistence type="predicted"/>
<dbReference type="PANTHER" id="PTHR11439">
    <property type="entry name" value="GAG-POL-RELATED RETROTRANSPOSON"/>
    <property type="match status" value="1"/>
</dbReference>
<name>A0A699HN61_TANCI</name>
<protein>
    <submittedName>
        <fullName evidence="1">Ribonuclease H-like domain-containing protein</fullName>
    </submittedName>
</protein>
<dbReference type="EMBL" id="BKCJ010182109">
    <property type="protein sequence ID" value="GEY48040.1"/>
    <property type="molecule type" value="Genomic_DNA"/>
</dbReference>
<organism evidence="1">
    <name type="scientific">Tanacetum cinerariifolium</name>
    <name type="common">Dalmatian daisy</name>
    <name type="synonym">Chrysanthemum cinerariifolium</name>
    <dbReference type="NCBI Taxonomy" id="118510"/>
    <lineage>
        <taxon>Eukaryota</taxon>
        <taxon>Viridiplantae</taxon>
        <taxon>Streptophyta</taxon>
        <taxon>Embryophyta</taxon>
        <taxon>Tracheophyta</taxon>
        <taxon>Spermatophyta</taxon>
        <taxon>Magnoliopsida</taxon>
        <taxon>eudicotyledons</taxon>
        <taxon>Gunneridae</taxon>
        <taxon>Pentapetalae</taxon>
        <taxon>asterids</taxon>
        <taxon>campanulids</taxon>
        <taxon>Asterales</taxon>
        <taxon>Asteraceae</taxon>
        <taxon>Asteroideae</taxon>
        <taxon>Anthemideae</taxon>
        <taxon>Anthemidinae</taxon>
        <taxon>Tanacetum</taxon>
    </lineage>
</organism>
<dbReference type="CDD" id="cd09272">
    <property type="entry name" value="RNase_HI_RT_Ty1"/>
    <property type="match status" value="1"/>
</dbReference>
<gene>
    <name evidence="1" type="ORF">Tci_420014</name>
</gene>
<accession>A0A699HN61</accession>
<feature type="non-terminal residue" evidence="1">
    <location>
        <position position="1"/>
    </location>
</feature>